<dbReference type="EMBL" id="WJBC01000011">
    <property type="protein sequence ID" value="MBC3804568.1"/>
    <property type="molecule type" value="Genomic_DNA"/>
</dbReference>
<proteinExistence type="predicted"/>
<sequence>MKVKYIGETDPVALIKDKIYEVLSEEHDRYRIVDDEDEDYLYPKDAFEIIGLDIIVDTPDYTKTKEEEQERFRKLHGIKDKK</sequence>
<accession>A0ABR6WVV8</accession>
<reference evidence="1 2" key="1">
    <citation type="journal article" date="2020" name="mSystems">
        <title>Defining Genomic and Predicted Metabolic Features of the Acetobacterium Genus.</title>
        <authorList>
            <person name="Ross D.E."/>
            <person name="Marshall C.W."/>
            <person name="Gulliver D."/>
            <person name="May H.D."/>
            <person name="Norman R.S."/>
        </authorList>
    </citation>
    <scope>NUCLEOTIDE SEQUENCE [LARGE SCALE GENOMIC DNA]</scope>
    <source>
        <strain evidence="1 2">DSM 8238</strain>
    </source>
</reference>
<protein>
    <submittedName>
        <fullName evidence="1">Uncharacterized protein</fullName>
    </submittedName>
</protein>
<organism evidence="1 2">
    <name type="scientific">Acetobacterium fimetarium</name>
    <dbReference type="NCBI Taxonomy" id="52691"/>
    <lineage>
        <taxon>Bacteria</taxon>
        <taxon>Bacillati</taxon>
        <taxon>Bacillota</taxon>
        <taxon>Clostridia</taxon>
        <taxon>Eubacteriales</taxon>
        <taxon>Eubacteriaceae</taxon>
        <taxon>Acetobacterium</taxon>
    </lineage>
</organism>
<gene>
    <name evidence="1" type="ORF">GH808_09010</name>
</gene>
<comment type="caution">
    <text evidence="1">The sequence shown here is derived from an EMBL/GenBank/DDBJ whole genome shotgun (WGS) entry which is preliminary data.</text>
</comment>
<dbReference type="Proteomes" id="UP000603234">
    <property type="component" value="Unassembled WGS sequence"/>
</dbReference>
<keyword evidence="2" id="KW-1185">Reference proteome</keyword>
<name>A0ABR6WVV8_9FIRM</name>
<evidence type="ECO:0000313" key="1">
    <source>
        <dbReference type="EMBL" id="MBC3804568.1"/>
    </source>
</evidence>
<evidence type="ECO:0000313" key="2">
    <source>
        <dbReference type="Proteomes" id="UP000603234"/>
    </source>
</evidence>
<dbReference type="RefSeq" id="WP_186842484.1">
    <property type="nucleotide sequence ID" value="NZ_WJBC01000011.1"/>
</dbReference>